<accession>A0ABD0S9E4</accession>
<evidence type="ECO:0000313" key="2">
    <source>
        <dbReference type="EMBL" id="KAL0810667.1"/>
    </source>
</evidence>
<reference evidence="2 3" key="1">
    <citation type="submission" date="2024-06" db="EMBL/GenBank/DDBJ databases">
        <title>A chromosome-level genome assembly of beet webworm, Loxostege sticticalis.</title>
        <authorList>
            <person name="Zhang Y."/>
        </authorList>
    </citation>
    <scope>NUCLEOTIDE SEQUENCE [LARGE SCALE GENOMIC DNA]</scope>
    <source>
        <strain evidence="2">AQ028</strain>
        <tissue evidence="2">Male pupae</tissue>
    </source>
</reference>
<feature type="compositionally biased region" description="Polar residues" evidence="1">
    <location>
        <begin position="177"/>
        <end position="190"/>
    </location>
</feature>
<proteinExistence type="predicted"/>
<sequence length="364" mass="40553">MEPTPRTAAWSAWAGWAAVPRDLLERRRVRLTVHELADVRDLADLRRLDWARLPPHQIALYTPKQIRHLIRLETALGRWPPTTAPDRWRDRRPDADARWRVHDFIQNVRLDRPLEAELGGRGAASGLAHPPRAGWDGAARGWAAGAVLLAVLVLLVRALERCLHRRLFKGRRRPSEEWSTPNVLATSNRFGNDIPPLDDSDSFPSDSRDSSANDLPPPYSECANSEEAVGSMDADKPIGIEEPPPPYSACYFSNPKDGIPTVHFYGRRGEEVGQSSSDTEALNISNVSSEDNDKISEVGCDVNASLDDNVSQTEVVIDCGDNSAEVPNSYTRQEVSIRQRDENTHQVVVIEESDIVSQERVIAV</sequence>
<gene>
    <name evidence="2" type="ORF">ABMA28_010000</name>
</gene>
<comment type="caution">
    <text evidence="2">The sequence shown here is derived from an EMBL/GenBank/DDBJ whole genome shotgun (WGS) entry which is preliminary data.</text>
</comment>
<feature type="region of interest" description="Disordered" evidence="1">
    <location>
        <begin position="177"/>
        <end position="243"/>
    </location>
</feature>
<dbReference type="EMBL" id="JBEDNZ010000025">
    <property type="protein sequence ID" value="KAL0810667.1"/>
    <property type="molecule type" value="Genomic_DNA"/>
</dbReference>
<name>A0ABD0S9E4_LOXSC</name>
<evidence type="ECO:0000313" key="3">
    <source>
        <dbReference type="Proteomes" id="UP001549921"/>
    </source>
</evidence>
<protein>
    <submittedName>
        <fullName evidence="2">Uncharacterized protein</fullName>
    </submittedName>
</protein>
<dbReference type="Proteomes" id="UP001549921">
    <property type="component" value="Unassembled WGS sequence"/>
</dbReference>
<dbReference type="AlphaFoldDB" id="A0ABD0S9E4"/>
<organism evidence="2 3">
    <name type="scientific">Loxostege sticticalis</name>
    <name type="common">Beet webworm moth</name>
    <dbReference type="NCBI Taxonomy" id="481309"/>
    <lineage>
        <taxon>Eukaryota</taxon>
        <taxon>Metazoa</taxon>
        <taxon>Ecdysozoa</taxon>
        <taxon>Arthropoda</taxon>
        <taxon>Hexapoda</taxon>
        <taxon>Insecta</taxon>
        <taxon>Pterygota</taxon>
        <taxon>Neoptera</taxon>
        <taxon>Endopterygota</taxon>
        <taxon>Lepidoptera</taxon>
        <taxon>Glossata</taxon>
        <taxon>Ditrysia</taxon>
        <taxon>Pyraloidea</taxon>
        <taxon>Crambidae</taxon>
        <taxon>Pyraustinae</taxon>
        <taxon>Loxostege</taxon>
    </lineage>
</organism>
<evidence type="ECO:0000256" key="1">
    <source>
        <dbReference type="SAM" id="MobiDB-lite"/>
    </source>
</evidence>